<reference evidence="3 4" key="1">
    <citation type="submission" date="2019-03" db="EMBL/GenBank/DDBJ databases">
        <title>Deep-cultivation of Planctomycetes and their phenomic and genomic characterization uncovers novel biology.</title>
        <authorList>
            <person name="Wiegand S."/>
            <person name="Jogler M."/>
            <person name="Boedeker C."/>
            <person name="Pinto D."/>
            <person name="Vollmers J."/>
            <person name="Rivas-Marin E."/>
            <person name="Kohn T."/>
            <person name="Peeters S.H."/>
            <person name="Heuer A."/>
            <person name="Rast P."/>
            <person name="Oberbeckmann S."/>
            <person name="Bunk B."/>
            <person name="Jeske O."/>
            <person name="Meyerdierks A."/>
            <person name="Storesund J.E."/>
            <person name="Kallscheuer N."/>
            <person name="Luecker S."/>
            <person name="Lage O.M."/>
            <person name="Pohl T."/>
            <person name="Merkel B.J."/>
            <person name="Hornburger P."/>
            <person name="Mueller R.-W."/>
            <person name="Bruemmer F."/>
            <person name="Labrenz M."/>
            <person name="Spormann A.M."/>
            <person name="Op den Camp H."/>
            <person name="Overmann J."/>
            <person name="Amann R."/>
            <person name="Jetten M.S.M."/>
            <person name="Mascher T."/>
            <person name="Medema M.H."/>
            <person name="Devos D.P."/>
            <person name="Kaster A.-K."/>
            <person name="Ovreas L."/>
            <person name="Rohde M."/>
            <person name="Galperin M.Y."/>
            <person name="Jogler C."/>
        </authorList>
    </citation>
    <scope>NUCLEOTIDE SEQUENCE [LARGE SCALE GENOMIC DNA]</scope>
    <source>
        <strain evidence="3 4">V144</strain>
    </source>
</reference>
<keyword evidence="1" id="KW-0732">Signal</keyword>
<dbReference type="SUPFAM" id="SSF53590">
    <property type="entry name" value="Nucleoside hydrolase"/>
    <property type="match status" value="1"/>
</dbReference>
<sequence precursor="true">MNQNAKSLNYRYSWLVCSFFCCTLLWMSATLEAEEPERPVPLIFDTDIGNDVDDVLALGMIHALEARGDCKLLAVTITKDNPLAASFTDAVNTFYGKGEVPIGICRSGVTPTTGKFNKLAQQKDNGKLRYPHDLKDAKQIPDAVTVLRKALAGAKDSSVVIAQVGFSTNLANLLKSTRDDISPLTGKQLVKQKVKLLSIMAGAFEKIPRKGKLVDHLEYNIIKDVPAAQKLAQEWPTPVVWSGYEIGLSVPYPHESIEEDYNYTPHHPLAEAYILYNPPPHNRPTWDLTSVLYAVFPHRGYFGLSDSGDVDVKDNGLTTFKKNDQGRHRYLKLNDAQRQRLIEALVQLSSQPPAK</sequence>
<feature type="signal peptide" evidence="1">
    <location>
        <begin position="1"/>
        <end position="33"/>
    </location>
</feature>
<dbReference type="Gene3D" id="3.90.245.10">
    <property type="entry name" value="Ribonucleoside hydrolase-like"/>
    <property type="match status" value="1"/>
</dbReference>
<evidence type="ECO:0000313" key="3">
    <source>
        <dbReference type="EMBL" id="QDT98253.1"/>
    </source>
</evidence>
<dbReference type="PANTHER" id="PTHR43264:SF1">
    <property type="entry name" value="INOSINE_URIDINE-PREFERRING NUCLEOSIDE HYDROLASE DOMAIN-CONTAINING PROTEIN"/>
    <property type="match status" value="1"/>
</dbReference>
<dbReference type="CDD" id="cd02652">
    <property type="entry name" value="nuc_hydro_2"/>
    <property type="match status" value="1"/>
</dbReference>
<dbReference type="RefSeq" id="WP_144986765.1">
    <property type="nucleotide sequence ID" value="NZ_CP037920.1"/>
</dbReference>
<dbReference type="KEGG" id="gaw:V144x_37390"/>
<keyword evidence="3" id="KW-0378">Hydrolase</keyword>
<feature type="chain" id="PRO_5022000296" evidence="1">
    <location>
        <begin position="34"/>
        <end position="355"/>
    </location>
</feature>
<accession>A0A517VZ23</accession>
<dbReference type="InterPro" id="IPR001910">
    <property type="entry name" value="Inosine/uridine_hydrolase_dom"/>
</dbReference>
<proteinExistence type="predicted"/>
<organism evidence="3 4">
    <name type="scientific">Gimesia aquarii</name>
    <dbReference type="NCBI Taxonomy" id="2527964"/>
    <lineage>
        <taxon>Bacteria</taxon>
        <taxon>Pseudomonadati</taxon>
        <taxon>Planctomycetota</taxon>
        <taxon>Planctomycetia</taxon>
        <taxon>Planctomycetales</taxon>
        <taxon>Planctomycetaceae</taxon>
        <taxon>Gimesia</taxon>
    </lineage>
</organism>
<dbReference type="Pfam" id="PF01156">
    <property type="entry name" value="IU_nuc_hydro"/>
    <property type="match status" value="1"/>
</dbReference>
<dbReference type="EMBL" id="CP037920">
    <property type="protein sequence ID" value="QDT98253.1"/>
    <property type="molecule type" value="Genomic_DNA"/>
</dbReference>
<dbReference type="PANTHER" id="PTHR43264">
    <property type="match status" value="1"/>
</dbReference>
<dbReference type="AlphaFoldDB" id="A0A517VZ23"/>
<dbReference type="GO" id="GO:0016799">
    <property type="term" value="F:hydrolase activity, hydrolyzing N-glycosyl compounds"/>
    <property type="evidence" value="ECO:0007669"/>
    <property type="project" value="InterPro"/>
</dbReference>
<evidence type="ECO:0000256" key="1">
    <source>
        <dbReference type="SAM" id="SignalP"/>
    </source>
</evidence>
<evidence type="ECO:0000313" key="4">
    <source>
        <dbReference type="Proteomes" id="UP000318704"/>
    </source>
</evidence>
<name>A0A517VZ23_9PLAN</name>
<dbReference type="InterPro" id="IPR036452">
    <property type="entry name" value="Ribo_hydro-like"/>
</dbReference>
<dbReference type="Proteomes" id="UP000318704">
    <property type="component" value="Chromosome"/>
</dbReference>
<evidence type="ECO:0000259" key="2">
    <source>
        <dbReference type="Pfam" id="PF01156"/>
    </source>
</evidence>
<protein>
    <submittedName>
        <fullName evidence="3">Inosine-uridine preferring nucleoside hydrolase</fullName>
    </submittedName>
</protein>
<gene>
    <name evidence="3" type="ORF">V144x_37390</name>
</gene>
<feature type="domain" description="Inosine/uridine-preferring nucleoside hydrolase" evidence="2">
    <location>
        <begin position="42"/>
        <end position="313"/>
    </location>
</feature>